<keyword evidence="2" id="KW-0238">DNA-binding</keyword>
<dbReference type="EMBL" id="FXTZ01000004">
    <property type="protein sequence ID" value="SMP18040.1"/>
    <property type="molecule type" value="Genomic_DNA"/>
</dbReference>
<dbReference type="InterPro" id="IPR013762">
    <property type="entry name" value="Integrase-like_cat_sf"/>
</dbReference>
<dbReference type="Gene3D" id="1.10.443.10">
    <property type="entry name" value="Intergrase catalytic core"/>
    <property type="match status" value="1"/>
</dbReference>
<evidence type="ECO:0000256" key="2">
    <source>
        <dbReference type="ARBA" id="ARBA00023125"/>
    </source>
</evidence>
<comment type="caution">
    <text evidence="4">The sequence shown here is derived from an EMBL/GenBank/DDBJ whole genome shotgun (WGS) entry which is preliminary data.</text>
</comment>
<protein>
    <recommendedName>
        <fullName evidence="6">Core-binding (CB) domain-containing protein</fullName>
    </recommendedName>
</protein>
<evidence type="ECO:0000313" key="4">
    <source>
        <dbReference type="EMBL" id="SMP18040.1"/>
    </source>
</evidence>
<dbReference type="InterPro" id="IPR011010">
    <property type="entry name" value="DNA_brk_join_enz"/>
</dbReference>
<dbReference type="SUPFAM" id="SSF56349">
    <property type="entry name" value="DNA breaking-rejoining enzymes"/>
    <property type="match status" value="1"/>
</dbReference>
<evidence type="ECO:0000313" key="5">
    <source>
        <dbReference type="Proteomes" id="UP001157960"/>
    </source>
</evidence>
<evidence type="ECO:0008006" key="6">
    <source>
        <dbReference type="Google" id="ProtNLM"/>
    </source>
</evidence>
<evidence type="ECO:0000256" key="3">
    <source>
        <dbReference type="ARBA" id="ARBA00023172"/>
    </source>
</evidence>
<dbReference type="InterPro" id="IPR010998">
    <property type="entry name" value="Integrase_recombinase_N"/>
</dbReference>
<dbReference type="Proteomes" id="UP001157960">
    <property type="component" value="Unassembled WGS sequence"/>
</dbReference>
<name>A0ABY1NVP4_9FLAO</name>
<evidence type="ECO:0000256" key="1">
    <source>
        <dbReference type="ARBA" id="ARBA00008857"/>
    </source>
</evidence>
<comment type="similarity">
    <text evidence="1">Belongs to the 'phage' integrase family.</text>
</comment>
<proteinExistence type="inferred from homology"/>
<organism evidence="4 5">
    <name type="scientific">Chryseobacterium profundimaris</name>
    <dbReference type="NCBI Taxonomy" id="1387275"/>
    <lineage>
        <taxon>Bacteria</taxon>
        <taxon>Pseudomonadati</taxon>
        <taxon>Bacteroidota</taxon>
        <taxon>Flavobacteriia</taxon>
        <taxon>Flavobacteriales</taxon>
        <taxon>Weeksellaceae</taxon>
        <taxon>Chryseobacterium group</taxon>
        <taxon>Chryseobacterium</taxon>
    </lineage>
</organism>
<dbReference type="InterPro" id="IPR050090">
    <property type="entry name" value="Tyrosine_recombinase_XerCD"/>
</dbReference>
<accession>A0ABY1NVP4</accession>
<gene>
    <name evidence="4" type="ORF">SAMN06264346_104202</name>
</gene>
<reference evidence="4 5" key="1">
    <citation type="submission" date="2017-05" db="EMBL/GenBank/DDBJ databases">
        <authorList>
            <person name="Varghese N."/>
            <person name="Submissions S."/>
        </authorList>
    </citation>
    <scope>NUCLEOTIDE SEQUENCE [LARGE SCALE GENOMIC DNA]</scope>
    <source>
        <strain evidence="4 5">DSM 28214</strain>
    </source>
</reference>
<dbReference type="RefSeq" id="WP_283421896.1">
    <property type="nucleotide sequence ID" value="NZ_FXTZ01000004.1"/>
</dbReference>
<dbReference type="Gene3D" id="1.10.150.130">
    <property type="match status" value="1"/>
</dbReference>
<keyword evidence="3" id="KW-0233">DNA recombination</keyword>
<dbReference type="PANTHER" id="PTHR30349:SF41">
    <property type="entry name" value="INTEGRASE_RECOMBINASE PROTEIN MJ0367-RELATED"/>
    <property type="match status" value="1"/>
</dbReference>
<dbReference type="PANTHER" id="PTHR30349">
    <property type="entry name" value="PHAGE INTEGRASE-RELATED"/>
    <property type="match status" value="1"/>
</dbReference>
<keyword evidence="5" id="KW-1185">Reference proteome</keyword>
<sequence length="429" mass="50334">MSITLLLRKKVGEASVYVRYKPSRDFDFFWASPFTIEVDKWDSKNGTYNTSLKKKKPTQAPDKIQNKSIDEFNIKLNELKNSLTSFLISNNYHVTKPQIKKFLDQKYGKNQKKSEKKIVSHSITMSELIEDYIKEKSVFALGKHKELTTASIKKIRVIKNKLEKINSKLLVADVNDSFRNKFTDWCTKNRYAPTTVVKELKFIKTFIKFAKSKKHKTSDDVPSWTFYVESKNYKDPILSFKEIQKIRSLNLELDYLDNARDWLIIGCYMGLRVSDLLNLKKSDITEDHFISLIQKKTNDPVTAILLDPVKEILNKRDGEFPRKISDQRFNDYIKVVCKIAELDEKIFGGKMVDKRKVFDYYEKWELITSHICRRSYVTNFRPFLGDEGIMVNTGHKTSTMVEHYDQNTMLERARKIRLSFADRLESILT</sequence>